<dbReference type="Gene3D" id="1.10.443.10">
    <property type="entry name" value="Intergrase catalytic core"/>
    <property type="match status" value="1"/>
</dbReference>
<dbReference type="EMBL" id="VJXR01000045">
    <property type="protein sequence ID" value="TRW44393.1"/>
    <property type="molecule type" value="Genomic_DNA"/>
</dbReference>
<evidence type="ECO:0000256" key="1">
    <source>
        <dbReference type="ARBA" id="ARBA00023172"/>
    </source>
</evidence>
<evidence type="ECO:0000313" key="2">
    <source>
        <dbReference type="EMBL" id="TRW44393.1"/>
    </source>
</evidence>
<evidence type="ECO:0000313" key="3">
    <source>
        <dbReference type="Proteomes" id="UP000318693"/>
    </source>
</evidence>
<keyword evidence="3" id="KW-1185">Reference proteome</keyword>
<dbReference type="GO" id="GO:0015074">
    <property type="term" value="P:DNA integration"/>
    <property type="evidence" value="ECO:0007669"/>
    <property type="project" value="InterPro"/>
</dbReference>
<dbReference type="AlphaFoldDB" id="A0A552WPG7"/>
<dbReference type="SUPFAM" id="SSF56349">
    <property type="entry name" value="DNA breaking-rejoining enzymes"/>
    <property type="match status" value="1"/>
</dbReference>
<reference evidence="2 3" key="1">
    <citation type="submission" date="2019-07" db="EMBL/GenBank/DDBJ databases">
        <title>Georgenia wutianyii sp. nov. and Georgenia *** sp. nov. isolated from plateau pika (Ochotona curzoniae) in the Qinghai-Tibet plateau of China.</title>
        <authorList>
            <person name="Tian Z."/>
        </authorList>
    </citation>
    <scope>NUCLEOTIDE SEQUENCE [LARGE SCALE GENOMIC DNA]</scope>
    <source>
        <strain evidence="2 3">Z446</strain>
    </source>
</reference>
<comment type="caution">
    <text evidence="2">The sequence shown here is derived from an EMBL/GenBank/DDBJ whole genome shotgun (WGS) entry which is preliminary data.</text>
</comment>
<dbReference type="InterPro" id="IPR013762">
    <property type="entry name" value="Integrase-like_cat_sf"/>
</dbReference>
<gene>
    <name evidence="2" type="ORF">FJ693_13770</name>
</gene>
<dbReference type="GO" id="GO:0006310">
    <property type="term" value="P:DNA recombination"/>
    <property type="evidence" value="ECO:0007669"/>
    <property type="project" value="UniProtKB-KW"/>
</dbReference>
<dbReference type="Proteomes" id="UP000318693">
    <property type="component" value="Unassembled WGS sequence"/>
</dbReference>
<dbReference type="RefSeq" id="WP_143419053.1">
    <property type="nucleotide sequence ID" value="NZ_VJXR01000045.1"/>
</dbReference>
<organism evidence="2 3">
    <name type="scientific">Georgenia yuyongxinii</name>
    <dbReference type="NCBI Taxonomy" id="2589797"/>
    <lineage>
        <taxon>Bacteria</taxon>
        <taxon>Bacillati</taxon>
        <taxon>Actinomycetota</taxon>
        <taxon>Actinomycetes</taxon>
        <taxon>Micrococcales</taxon>
        <taxon>Bogoriellaceae</taxon>
        <taxon>Georgenia</taxon>
    </lineage>
</organism>
<dbReference type="InterPro" id="IPR011010">
    <property type="entry name" value="DNA_brk_join_enz"/>
</dbReference>
<name>A0A552WPG7_9MICO</name>
<accession>A0A552WPG7</accession>
<sequence>MTATKAHAAPLESALFPPNLDVLRYLPWSAPAASSAVPFSNDRWDLRALDVWPAYATHSQYTAINWATIKNPLWRITAKEVGLCLMQPRVGVEHHLPDVRRSGHPPWSLPHDRVSYWRRWFTFLDEQGVRSLSQVTQGHCEAFLDTMTPASRDIAIRSLRAFADYGSLLTHDAYRAGFRPWGNRSALAATGQRDARSYANKTPLIPDEVFAPLLAAALFLVQVAGPDLLAAKRELDRLRSAPAQRGVPGDRRVDEALKGYLERLRAEGRKLPAAAPRSRRRGRDICRTTIALNIGVKDPDVLLERGRYEVIQQAADTLGIAGGGILTEISRVNLADGTNGAQPWRGEFSPDSVVSMTRLIRTACYIVVAALSGMRSSEIAAIERNSVKREEFAPGIIRRRIQSTLLKGEPPGGRRETWVVIDEVVQAIELAEALTTKRNPLLLSEFAPSYTNFRSWVAVHGGMAGLNPIPEDWNLVPRQFRRKLAREIGWRPNGVIAGKIHLKHISVATTEGYAGRHGESASAFQAEVEHERRQAKAAAVERVVDAAERGERIIGLGAASLAAAIADAGLADAGDAPQVRDRDDVVGTLMKARGDTLHIGPLAHCWFTDPRRARCLRGVADKTRPLVGSCEPTMCANASIHREHAPVWLGGLESLKASLSDRRIPAGERQRVQQKIREVEAVIEPLLAEEEP</sequence>
<evidence type="ECO:0008006" key="4">
    <source>
        <dbReference type="Google" id="ProtNLM"/>
    </source>
</evidence>
<proteinExistence type="predicted"/>
<dbReference type="GO" id="GO:0003677">
    <property type="term" value="F:DNA binding"/>
    <property type="evidence" value="ECO:0007669"/>
    <property type="project" value="InterPro"/>
</dbReference>
<keyword evidence="1" id="KW-0233">DNA recombination</keyword>
<protein>
    <recommendedName>
        <fullName evidence="4">Integrase</fullName>
    </recommendedName>
</protein>